<gene>
    <name evidence="2" type="ORF">JX265_001935</name>
</gene>
<dbReference type="PANTHER" id="PTHR40260:SF2">
    <property type="entry name" value="BLR8190 PROTEIN"/>
    <property type="match status" value="1"/>
</dbReference>
<name>A0A9P9WW33_9PEZI</name>
<dbReference type="Gene3D" id="3.30.70.100">
    <property type="match status" value="1"/>
</dbReference>
<dbReference type="InterPro" id="IPR009799">
    <property type="entry name" value="EthD_dom"/>
</dbReference>
<comment type="similarity">
    <text evidence="1">Belongs to the tpcK family.</text>
</comment>
<dbReference type="Proteomes" id="UP000829685">
    <property type="component" value="Unassembled WGS sequence"/>
</dbReference>
<evidence type="ECO:0000313" key="3">
    <source>
        <dbReference type="Proteomes" id="UP000829685"/>
    </source>
</evidence>
<dbReference type="SUPFAM" id="SSF54909">
    <property type="entry name" value="Dimeric alpha+beta barrel"/>
    <property type="match status" value="1"/>
</dbReference>
<accession>A0A9P9WW33</accession>
<keyword evidence="3" id="KW-1185">Reference proteome</keyword>
<reference evidence="2" key="1">
    <citation type="submission" date="2021-03" db="EMBL/GenBank/DDBJ databases">
        <title>Revisited historic fungal species revealed as producer of novel bioactive compounds through whole genome sequencing and comparative genomics.</title>
        <authorList>
            <person name="Vignolle G.A."/>
            <person name="Hochenegger N."/>
            <person name="Mach R.L."/>
            <person name="Mach-Aigner A.R."/>
            <person name="Javad Rahimi M."/>
            <person name="Salim K.A."/>
            <person name="Chan C.M."/>
            <person name="Lim L.B.L."/>
            <person name="Cai F."/>
            <person name="Druzhinina I.S."/>
            <person name="U'Ren J.M."/>
            <person name="Derntl C."/>
        </authorList>
    </citation>
    <scope>NUCLEOTIDE SEQUENCE</scope>
    <source>
        <strain evidence="2">TUCIM 5799</strain>
    </source>
</reference>
<organism evidence="2 3">
    <name type="scientific">Neoarthrinium moseri</name>
    <dbReference type="NCBI Taxonomy" id="1658444"/>
    <lineage>
        <taxon>Eukaryota</taxon>
        <taxon>Fungi</taxon>
        <taxon>Dikarya</taxon>
        <taxon>Ascomycota</taxon>
        <taxon>Pezizomycotina</taxon>
        <taxon>Sordariomycetes</taxon>
        <taxon>Xylariomycetidae</taxon>
        <taxon>Amphisphaeriales</taxon>
        <taxon>Apiosporaceae</taxon>
        <taxon>Neoarthrinium</taxon>
    </lineage>
</organism>
<evidence type="ECO:0000256" key="1">
    <source>
        <dbReference type="ARBA" id="ARBA00005986"/>
    </source>
</evidence>
<protein>
    <recommendedName>
        <fullName evidence="4">EthD domain-containing protein</fullName>
    </recommendedName>
</protein>
<dbReference type="NCBIfam" id="TIGR02118">
    <property type="entry name" value="EthD family reductase"/>
    <property type="match status" value="1"/>
</dbReference>
<dbReference type="OrthoDB" id="4892971at2759"/>
<proteinExistence type="inferred from homology"/>
<evidence type="ECO:0008006" key="4">
    <source>
        <dbReference type="Google" id="ProtNLM"/>
    </source>
</evidence>
<dbReference type="PANTHER" id="PTHR40260">
    <property type="entry name" value="BLR8190 PROTEIN"/>
    <property type="match status" value="1"/>
</dbReference>
<dbReference type="GO" id="GO:0016491">
    <property type="term" value="F:oxidoreductase activity"/>
    <property type="evidence" value="ECO:0007669"/>
    <property type="project" value="InterPro"/>
</dbReference>
<evidence type="ECO:0000313" key="2">
    <source>
        <dbReference type="EMBL" id="KAI1880314.1"/>
    </source>
</evidence>
<dbReference type="InterPro" id="IPR011008">
    <property type="entry name" value="Dimeric_a/b-barrel"/>
</dbReference>
<dbReference type="EMBL" id="JAFIMR010000003">
    <property type="protein sequence ID" value="KAI1880314.1"/>
    <property type="molecule type" value="Genomic_DNA"/>
</dbReference>
<dbReference type="AlphaFoldDB" id="A0A9P9WW33"/>
<sequence>MPSFVTVAYPRPSGEVKFDLKYYLESHMPLVQKTWAEHGLKSWTVTEHAEGPYVITAALKWDNLGAFDAAVAALGGAEIFADVPKFTDIKPILLKGDVKGHWSA</sequence>
<comment type="caution">
    <text evidence="2">The sequence shown here is derived from an EMBL/GenBank/DDBJ whole genome shotgun (WGS) entry which is preliminary data.</text>
</comment>